<feature type="domain" description="Reverse transcriptase Ty1/copia-type" evidence="1">
    <location>
        <begin position="70"/>
        <end position="134"/>
    </location>
</feature>
<dbReference type="EMBL" id="BKCJ010001891">
    <property type="protein sequence ID" value="GEU44762.1"/>
    <property type="molecule type" value="Genomic_DNA"/>
</dbReference>
<dbReference type="Pfam" id="PF07727">
    <property type="entry name" value="RVT_2"/>
    <property type="match status" value="1"/>
</dbReference>
<dbReference type="AlphaFoldDB" id="A0A6L2K7M9"/>
<gene>
    <name evidence="2" type="ORF">Tci_016740</name>
</gene>
<dbReference type="CDD" id="cd09272">
    <property type="entry name" value="RNase_HI_RT_Ty1"/>
    <property type="match status" value="1"/>
</dbReference>
<organism evidence="2">
    <name type="scientific">Tanacetum cinerariifolium</name>
    <name type="common">Dalmatian daisy</name>
    <name type="synonym">Chrysanthemum cinerariifolium</name>
    <dbReference type="NCBI Taxonomy" id="118510"/>
    <lineage>
        <taxon>Eukaryota</taxon>
        <taxon>Viridiplantae</taxon>
        <taxon>Streptophyta</taxon>
        <taxon>Embryophyta</taxon>
        <taxon>Tracheophyta</taxon>
        <taxon>Spermatophyta</taxon>
        <taxon>Magnoliopsida</taxon>
        <taxon>eudicotyledons</taxon>
        <taxon>Gunneridae</taxon>
        <taxon>Pentapetalae</taxon>
        <taxon>asterids</taxon>
        <taxon>campanulids</taxon>
        <taxon>Asterales</taxon>
        <taxon>Asteraceae</taxon>
        <taxon>Asteroideae</taxon>
        <taxon>Anthemideae</taxon>
        <taxon>Anthemidinae</taxon>
        <taxon>Tanacetum</taxon>
    </lineage>
</organism>
<evidence type="ECO:0000313" key="2">
    <source>
        <dbReference type="EMBL" id="GEU44762.1"/>
    </source>
</evidence>
<accession>A0A6L2K7M9</accession>
<dbReference type="PANTHER" id="PTHR11439">
    <property type="entry name" value="GAG-POL-RELATED RETROTRANSPOSON"/>
    <property type="match status" value="1"/>
</dbReference>
<sequence>MFHQPIGFQGIANMALTYLSKVYKANKNGKGEVEKYKARFVAKGYKKKHGIDYEEVEQLEGYVTKHQEGHSQSMIYELKNSMMREFEMTDIGPMSYYLGIEVKQIDKGIFICQETYAEEILKMFGMDKCNPVGTLLEQKEKPSKHDEEKKEPTKNHVKIAKRILYYIKGTTNYGMFYSTCEDFKLVGYSDSDWAGSKDDGRITSGFQFFLGNNAFTWSSKKQPIITLSSCEVEYVAATSCVCHAIWLKSMLNELHMVQEDAIEIYVDNKSAIDLAKNPVYNDRNIFTKPLNERDFLRQRMMLGVGKLSLKGVLDRKIDLVIKPEPI</sequence>
<reference evidence="2" key="1">
    <citation type="journal article" date="2019" name="Sci. Rep.">
        <title>Draft genome of Tanacetum cinerariifolium, the natural source of mosquito coil.</title>
        <authorList>
            <person name="Yamashiro T."/>
            <person name="Shiraishi A."/>
            <person name="Satake H."/>
            <person name="Nakayama K."/>
        </authorList>
    </citation>
    <scope>NUCLEOTIDE SEQUENCE</scope>
</reference>
<dbReference type="InterPro" id="IPR043502">
    <property type="entry name" value="DNA/RNA_pol_sf"/>
</dbReference>
<dbReference type="InterPro" id="IPR013103">
    <property type="entry name" value="RVT_2"/>
</dbReference>
<name>A0A6L2K7M9_TANCI</name>
<protein>
    <submittedName>
        <fullName evidence="2">Retrovirus-related Pol polyprotein from transposon TNT 1-94</fullName>
    </submittedName>
</protein>
<comment type="caution">
    <text evidence="2">The sequence shown here is derived from an EMBL/GenBank/DDBJ whole genome shotgun (WGS) entry which is preliminary data.</text>
</comment>
<dbReference type="SUPFAM" id="SSF56672">
    <property type="entry name" value="DNA/RNA polymerases"/>
    <property type="match status" value="1"/>
</dbReference>
<dbReference type="PANTHER" id="PTHR11439:SF517">
    <property type="entry name" value="CYSTEINE-RICH RLK (RECEPTOR-LIKE PROTEIN KINASE) 8"/>
    <property type="match status" value="1"/>
</dbReference>
<proteinExistence type="predicted"/>
<evidence type="ECO:0000259" key="1">
    <source>
        <dbReference type="Pfam" id="PF07727"/>
    </source>
</evidence>